<dbReference type="Gene3D" id="3.10.20.90">
    <property type="entry name" value="Phosphatidylinositol 3-kinase Catalytic Subunit, Chain A, domain 1"/>
    <property type="match status" value="1"/>
</dbReference>
<evidence type="ECO:0000256" key="7">
    <source>
        <dbReference type="ARBA" id="ARBA00022989"/>
    </source>
</evidence>
<dbReference type="InterPro" id="IPR016201">
    <property type="entry name" value="PSI"/>
</dbReference>
<dbReference type="InterPro" id="IPR031148">
    <property type="entry name" value="Plexin"/>
</dbReference>
<comment type="caution">
    <text evidence="12">Lacks conserved residue(s) required for the propagation of feature annotation.</text>
</comment>
<evidence type="ECO:0000256" key="3">
    <source>
        <dbReference type="ARBA" id="ARBA00022475"/>
    </source>
</evidence>
<dbReference type="InterPro" id="IPR002909">
    <property type="entry name" value="IPT_dom"/>
</dbReference>
<protein>
    <recommendedName>
        <fullName evidence="13">Sema domain-containing protein</fullName>
    </recommendedName>
</protein>
<evidence type="ECO:0000256" key="12">
    <source>
        <dbReference type="PROSITE-ProRule" id="PRU00352"/>
    </source>
</evidence>
<dbReference type="Pfam" id="PF01403">
    <property type="entry name" value="Sema"/>
    <property type="match status" value="1"/>
</dbReference>
<evidence type="ECO:0000256" key="2">
    <source>
        <dbReference type="ARBA" id="ARBA00010297"/>
    </source>
</evidence>
<dbReference type="InterPro" id="IPR015943">
    <property type="entry name" value="WD40/YVTN_repeat-like_dom_sf"/>
</dbReference>
<dbReference type="PANTHER" id="PTHR22625:SF9">
    <property type="entry name" value="PLEXIN-B2"/>
    <property type="match status" value="1"/>
</dbReference>
<keyword evidence="10" id="KW-0675">Receptor</keyword>
<keyword evidence="15" id="KW-1185">Reference proteome</keyword>
<evidence type="ECO:0000256" key="5">
    <source>
        <dbReference type="ARBA" id="ARBA00022729"/>
    </source>
</evidence>
<dbReference type="SMART" id="SM00423">
    <property type="entry name" value="PSI"/>
    <property type="match status" value="2"/>
</dbReference>
<evidence type="ECO:0000256" key="8">
    <source>
        <dbReference type="ARBA" id="ARBA00023136"/>
    </source>
</evidence>
<keyword evidence="11" id="KW-0325">Glycoprotein</keyword>
<name>A0ABQ7SGT6_PHRPL</name>
<dbReference type="SMART" id="SM00429">
    <property type="entry name" value="IPT"/>
    <property type="match status" value="3"/>
</dbReference>
<dbReference type="SUPFAM" id="SSF103575">
    <property type="entry name" value="Plexin repeat"/>
    <property type="match status" value="1"/>
</dbReference>
<organism evidence="14 15">
    <name type="scientific">Phrynosoma platyrhinos</name>
    <name type="common">Desert horned lizard</name>
    <dbReference type="NCBI Taxonomy" id="52577"/>
    <lineage>
        <taxon>Eukaryota</taxon>
        <taxon>Metazoa</taxon>
        <taxon>Chordata</taxon>
        <taxon>Craniata</taxon>
        <taxon>Vertebrata</taxon>
        <taxon>Euteleostomi</taxon>
        <taxon>Lepidosauria</taxon>
        <taxon>Squamata</taxon>
        <taxon>Bifurcata</taxon>
        <taxon>Unidentata</taxon>
        <taxon>Episquamata</taxon>
        <taxon>Toxicofera</taxon>
        <taxon>Iguania</taxon>
        <taxon>Phrynosomatidae</taxon>
        <taxon>Phrynosomatinae</taxon>
        <taxon>Phrynosoma</taxon>
    </lineage>
</organism>
<dbReference type="EMBL" id="JAIPUX010005290">
    <property type="protein sequence ID" value="KAH0616548.1"/>
    <property type="molecule type" value="Genomic_DNA"/>
</dbReference>
<keyword evidence="7" id="KW-1133">Transmembrane helix</keyword>
<keyword evidence="5" id="KW-0732">Signal</keyword>
<evidence type="ECO:0000256" key="9">
    <source>
        <dbReference type="ARBA" id="ARBA00023157"/>
    </source>
</evidence>
<reference evidence="14 15" key="1">
    <citation type="journal article" date="2022" name="Gigascience">
        <title>A chromosome-level genome assembly and annotation of the desert horned lizard, Phrynosoma platyrhinos, provides insight into chromosomal rearrangements among reptiles.</title>
        <authorList>
            <person name="Koochekian N."/>
            <person name="Ascanio A."/>
            <person name="Farleigh K."/>
            <person name="Card D.C."/>
            <person name="Schield D.R."/>
            <person name="Castoe T.A."/>
            <person name="Jezkova T."/>
        </authorList>
    </citation>
    <scope>NUCLEOTIDE SEQUENCE [LARGE SCALE GENOMIC DNA]</scope>
    <source>
        <strain evidence="14">NK-2021</strain>
    </source>
</reference>
<keyword evidence="8" id="KW-0472">Membrane</keyword>
<keyword evidence="3" id="KW-1003">Cell membrane</keyword>
<dbReference type="Pfam" id="PF17960">
    <property type="entry name" value="TIG_plexin"/>
    <property type="match status" value="1"/>
</dbReference>
<comment type="similarity">
    <text evidence="2">Belongs to the plexin family.</text>
</comment>
<proteinExistence type="inferred from homology"/>
<evidence type="ECO:0000256" key="10">
    <source>
        <dbReference type="ARBA" id="ARBA00023170"/>
    </source>
</evidence>
<dbReference type="InterPro" id="IPR014756">
    <property type="entry name" value="Ig_E-set"/>
</dbReference>
<dbReference type="Pfam" id="PF08337">
    <property type="entry name" value="Plexin_cytopl"/>
    <property type="match status" value="1"/>
</dbReference>
<sequence length="1815" mass="205547">MQKDIRYCTEMAVWIWTLSILSYSCVTCGLRPKNWDSFQSKTELSHLTVNHETGTVYLGAVNALYQLTKDLKLYPSVEEVSTGPHLDNKKCTPPIDENQCTEAKMTDNYNKILLLDIQERKIVVCGSLFKGICSIRELENISNRTYYENGSGEKSFVASNDENVITVGLITSLKKGRMMFVGKGNGLNDNGVIISTRQLFNGDGREIFELYADPAAIKSAYPSASSQQFLYVFENNHFVYFIFNQNNNPGTVNRTLIGRLCKEDEYYHSYFEMDLACQDDSGPYNQSNAIYASIPGQIPVGKTEQNNEISPEDTMLIGLFRRMEKDSLECAMCVFSLKKINEKMEENREKCYMKDERDVFYKPFRTEQPPCTTPSHQNSSKTFPCGSEHLPYPLGSKEGISAEPLLKKDGINLTAVTFTVENGKTVVFVGTSDGRILKVALSNPAKEYASILIEKNKPIQRDLILDATHENLYVMTTNKVFRLPVQECSSYSTCNLCIQSRDPYCGWCVTEGKCTRKKECERSAQANHWLWSPEGVCLNITSANPQNMSRRASGEVELTITPLPDLNEDDQLWCHFGEMSHQAELQGEAIICQPPNEIPPTTKGEDYVLVPLDLMFGNNIFFANGTYPFYDCGEAINRIENEPNGQSSLASIEVIFSNPDLAEECPHFLNPNPEIIPMEVSTKVFFQGKNLDHYEGSHFKIGNNRFGFETAVERAADGTFYFQSPEISSAANETLPLSLFIKINKVKIDSKLIVTLYSCSYGRDDCSLCLAADSKYACVWCDDGSSCVYTKQCSASTETCPPPVITQIEPKNGPLSGGILLTIMGSNLGIKATDVKEIMVADTECIFKEEFYSVSTKVVCEVGSVPEKKKGKIKVDINGQEGISTDEVQFTYQDPEPTGIHPQKGPQAGGTVLTISGTNLDTGSIQDVKVYLDHEPCRVIKFGQEIVCVTGPNNKEGPVSITVWHGGTQKTITNEKFTYTENPKVTKITPEASIRSGGRNITVAGAGFDIIQNFFVEVVFKPFGDISSKRKRREIEELQKFEGKTISKINDTAIVFLTPPVLEDPENYRITILIKMDGHEVERDFQYVADPTFENFTDGIKKQVNKLIHAKGSNLNKAMTMDEARAFVGEEPCNITTLTEKDLYCEPPEEQPPPKRRQKRDTVNNLPEFIVKFGFKEWVLGRVEYTQVSDVPLSLILPLVLIPMVAIIVISVYCYRRKSQQAEREYEKIKSQLEGLEESVRDRCKKEFTDLMIEMEDQTNDINEARIPVLDYKTYTDRVFFLPSKDGEKDVMITGKLDIPEARRPTVEQALNQFSNLLNSKSFLITFIHTLESQREFSARAKVYFASLLTVALHGKLEYYTDIMRTLFLELMEQYVVAKNPKLMLRRSETVDNAGEPLYKLFKAIKHQVEKGPVDAVQMKAKYTLNDTGLLGDDVEYSQLTVNVIVQDEGTESVPVKVLNCDTISQVKEKIIDQVYRNLPYSQWPKSDSVVLEWRPGSTAQILSDLDLTSQRDGRWKRINTLMHYNVRDGATLILSKMGVSQQPEDHQQDMPGERHALLEEENKIWHLVRPVDEVDEGKSKRGSMKEKERTKAITEIYLTRLLSVKGTLQQFVDNFFHSVLDSNHVVPPAVKYFFDFLDEQAEKHDIKDEDTIHIWKTNSLPLRFWVNILKNPHFIFDVHVHEVVDASLSVIAQTFMDACTRTEHKLSRDSPSNKLLYAKEISTYKKMVEDYYKGIRQMVQVSDQDMNTHLAEISRAHTDSLNTLVALHQLYQYTNKYYDEIINALEEDPAAQKMQLAFRLQQIAAALENKVTDL</sequence>
<dbReference type="InterPro" id="IPR041019">
    <property type="entry name" value="TIG1_plexin"/>
</dbReference>
<dbReference type="SUPFAM" id="SSF101912">
    <property type="entry name" value="Sema domain"/>
    <property type="match status" value="1"/>
</dbReference>
<evidence type="ECO:0000313" key="15">
    <source>
        <dbReference type="Proteomes" id="UP000826234"/>
    </source>
</evidence>
<dbReference type="InterPro" id="IPR046800">
    <property type="entry name" value="Plexin_RBD"/>
</dbReference>
<comment type="caution">
    <text evidence="14">The sequence shown here is derived from an EMBL/GenBank/DDBJ whole genome shotgun (WGS) entry which is preliminary data.</text>
</comment>
<keyword evidence="6" id="KW-0677">Repeat</keyword>
<evidence type="ECO:0000259" key="13">
    <source>
        <dbReference type="PROSITE" id="PS51004"/>
    </source>
</evidence>
<keyword evidence="9" id="KW-1015">Disulfide bond</keyword>
<dbReference type="InterPro" id="IPR001627">
    <property type="entry name" value="Semap_dom"/>
</dbReference>
<feature type="domain" description="Sema" evidence="13">
    <location>
        <begin position="18"/>
        <end position="485"/>
    </location>
</feature>
<dbReference type="SMART" id="SM00630">
    <property type="entry name" value="Sema"/>
    <property type="match status" value="1"/>
</dbReference>
<dbReference type="Pfam" id="PF20170">
    <property type="entry name" value="Plexin_RBD"/>
    <property type="match status" value="1"/>
</dbReference>
<evidence type="ECO:0000313" key="14">
    <source>
        <dbReference type="EMBL" id="KAH0616548.1"/>
    </source>
</evidence>
<dbReference type="PROSITE" id="PS51257">
    <property type="entry name" value="PROKAR_LIPOPROTEIN"/>
    <property type="match status" value="1"/>
</dbReference>
<dbReference type="Pfam" id="PF01833">
    <property type="entry name" value="TIG"/>
    <property type="match status" value="2"/>
</dbReference>
<dbReference type="InterPro" id="IPR013548">
    <property type="entry name" value="Plexin_cytoplasmic_RasGAP_dom"/>
</dbReference>
<evidence type="ECO:0000256" key="6">
    <source>
        <dbReference type="ARBA" id="ARBA00022737"/>
    </source>
</evidence>
<dbReference type="Gene3D" id="2.130.10.10">
    <property type="entry name" value="YVTN repeat-like/Quinoprotein amine dehydrogenase"/>
    <property type="match status" value="1"/>
</dbReference>
<dbReference type="Pfam" id="PF24317">
    <property type="entry name" value="PSI_Plexin-B"/>
    <property type="match status" value="1"/>
</dbReference>
<dbReference type="PROSITE" id="PS51004">
    <property type="entry name" value="SEMA"/>
    <property type="match status" value="1"/>
</dbReference>
<keyword evidence="4" id="KW-0812">Transmembrane</keyword>
<dbReference type="InterPro" id="IPR002165">
    <property type="entry name" value="Plexin_repeat"/>
</dbReference>
<gene>
    <name evidence="14" type="ORF">JD844_027736</name>
</gene>
<dbReference type="Proteomes" id="UP000826234">
    <property type="component" value="Unassembled WGS sequence"/>
</dbReference>
<comment type="subcellular location">
    <subcellularLocation>
        <location evidence="1">Cell membrane</location>
        <topology evidence="1">Single-pass type I membrane protein</topology>
    </subcellularLocation>
</comment>
<dbReference type="SUPFAM" id="SSF48350">
    <property type="entry name" value="GTPase activation domain, GAP"/>
    <property type="match status" value="1"/>
</dbReference>
<dbReference type="InterPro" id="IPR036352">
    <property type="entry name" value="Semap_dom_sf"/>
</dbReference>
<dbReference type="Gene3D" id="1.10.506.10">
    <property type="entry name" value="GTPase Activation - p120gap, domain 1"/>
    <property type="match status" value="2"/>
</dbReference>
<dbReference type="PANTHER" id="PTHR22625">
    <property type="entry name" value="PLEXIN"/>
    <property type="match status" value="1"/>
</dbReference>
<dbReference type="InterPro" id="IPR057533">
    <property type="entry name" value="PSI_Plexin-B"/>
</dbReference>
<dbReference type="InterPro" id="IPR013783">
    <property type="entry name" value="Ig-like_fold"/>
</dbReference>
<dbReference type="SUPFAM" id="SSF81296">
    <property type="entry name" value="E set domains"/>
    <property type="match status" value="3"/>
</dbReference>
<dbReference type="InterPro" id="IPR008936">
    <property type="entry name" value="Rho_GTPase_activation_prot"/>
</dbReference>
<accession>A0ABQ7SGT6</accession>
<evidence type="ECO:0000256" key="1">
    <source>
        <dbReference type="ARBA" id="ARBA00004251"/>
    </source>
</evidence>
<dbReference type="Gene3D" id="2.60.40.10">
    <property type="entry name" value="Immunoglobulins"/>
    <property type="match status" value="4"/>
</dbReference>
<evidence type="ECO:0000256" key="11">
    <source>
        <dbReference type="ARBA" id="ARBA00023180"/>
    </source>
</evidence>
<evidence type="ECO:0000256" key="4">
    <source>
        <dbReference type="ARBA" id="ARBA00022692"/>
    </source>
</evidence>
<dbReference type="Pfam" id="PF01437">
    <property type="entry name" value="PSI"/>
    <property type="match status" value="1"/>
</dbReference>